<feature type="domain" description="Phenol hydroxylase-like C-terminal dimerisation" evidence="7">
    <location>
        <begin position="445"/>
        <end position="645"/>
    </location>
</feature>
<evidence type="ECO:0000259" key="6">
    <source>
        <dbReference type="Pfam" id="PF01494"/>
    </source>
</evidence>
<dbReference type="InterPro" id="IPR036188">
    <property type="entry name" value="FAD/NAD-bd_sf"/>
</dbReference>
<gene>
    <name evidence="8" type="ORF">BGZ95_011486</name>
</gene>
<evidence type="ECO:0000313" key="9">
    <source>
        <dbReference type="Proteomes" id="UP001194580"/>
    </source>
</evidence>
<dbReference type="Gene3D" id="3.40.30.20">
    <property type="match status" value="1"/>
</dbReference>
<dbReference type="InterPro" id="IPR038220">
    <property type="entry name" value="PHOX_C_sf"/>
</dbReference>
<dbReference type="EMBL" id="JAAAIL010000870">
    <property type="protein sequence ID" value="KAG0272732.1"/>
    <property type="molecule type" value="Genomic_DNA"/>
</dbReference>
<comment type="similarity">
    <text evidence="2">Belongs to the PheA/TfdB FAD monooxygenase family.</text>
</comment>
<dbReference type="AlphaFoldDB" id="A0AAD4H5L1"/>
<evidence type="ECO:0000259" key="7">
    <source>
        <dbReference type="Pfam" id="PF07976"/>
    </source>
</evidence>
<dbReference type="GO" id="GO:0071949">
    <property type="term" value="F:FAD binding"/>
    <property type="evidence" value="ECO:0007669"/>
    <property type="project" value="InterPro"/>
</dbReference>
<dbReference type="InterPro" id="IPR036249">
    <property type="entry name" value="Thioredoxin-like_sf"/>
</dbReference>
<accession>A0AAD4H5L1</accession>
<dbReference type="Gene3D" id="3.50.50.60">
    <property type="entry name" value="FAD/NAD(P)-binding domain"/>
    <property type="match status" value="1"/>
</dbReference>
<feature type="domain" description="FAD-binding" evidence="6">
    <location>
        <begin position="162"/>
        <end position="395"/>
    </location>
</feature>
<keyword evidence="3" id="KW-0285">Flavoprotein</keyword>
<dbReference type="InterPro" id="IPR002938">
    <property type="entry name" value="FAD-bd"/>
</dbReference>
<evidence type="ECO:0000256" key="5">
    <source>
        <dbReference type="ARBA" id="ARBA00023002"/>
    </source>
</evidence>
<evidence type="ECO:0000256" key="1">
    <source>
        <dbReference type="ARBA" id="ARBA00001974"/>
    </source>
</evidence>
<keyword evidence="4" id="KW-0274">FAD</keyword>
<dbReference type="InterPro" id="IPR012941">
    <property type="entry name" value="Phe_hydrox_C_dim_dom"/>
</dbReference>
<dbReference type="Gene3D" id="3.30.9.10">
    <property type="entry name" value="D-Amino Acid Oxidase, subunit A, domain 2"/>
    <property type="match status" value="1"/>
</dbReference>
<dbReference type="InterPro" id="IPR050641">
    <property type="entry name" value="RIFMO-like"/>
</dbReference>
<evidence type="ECO:0000256" key="4">
    <source>
        <dbReference type="ARBA" id="ARBA00022827"/>
    </source>
</evidence>
<sequence>MPLSTTSSPLVSSPQQVPVLISGAGPVGLYEALLLTQLGIPVRIIEREQGISPNSRALGLHARTMEILRFTGTIDPFLEMGKPFTKVHYYSNARLVGAMPVIQGSEHSRFSTGLFLEQAKTSEIFLKKLRGFGVEVEYGWELLDTKVVEGGQGGEEEYVETTIRRALEGGTVVKGEDQVMGEIGLRPEQKDKKYETQVVRSKYLIACDGGRSTVRHKINVAFPGRTLSHKTLMWDGHCECDIPLNGLAAVRGPNGKTLFMFPMSDGMVRIGVEDCDLAPGEDFEQTLRELTVEHFEAVVAETASPAKFKIKSTTWLTCFKTNERRAENFVYKDRIFLAGDAAHIHSPSGGQGLNTGLHDAHNLAWKLGFVLNGVAKPEFLLPTYEERGEMADRAIRVSSALLARNRANGFVANTRNWLVFSIAPLIAKFFGSFFFTQEVAMLDVKYEANDLNRPHKTQPASADDDHKVGVRAKDGMLLAINPSITTKEKEDQTTLRLHDLFTGIARFHVVVFASDHLITTSGTKDIQTFLDRHVAQWRAKWTYRSTLIDGYTDKDLFKVHIIAGSAPPTSNVAALELSKRRAGDGKVYVDSDRQTHKRYGFASAKAAGGIVVIRPDSHVGFRVHGVQEEAWKDVDEYFSTILVSQSE</sequence>
<keyword evidence="5" id="KW-0560">Oxidoreductase</keyword>
<evidence type="ECO:0008006" key="10">
    <source>
        <dbReference type="Google" id="ProtNLM"/>
    </source>
</evidence>
<dbReference type="GO" id="GO:0016709">
    <property type="term" value="F:oxidoreductase activity, acting on paired donors, with incorporation or reduction of molecular oxygen, NAD(P)H as one donor, and incorporation of one atom of oxygen"/>
    <property type="evidence" value="ECO:0007669"/>
    <property type="project" value="UniProtKB-ARBA"/>
</dbReference>
<dbReference type="Pfam" id="PF01494">
    <property type="entry name" value="FAD_binding_3"/>
    <property type="match status" value="2"/>
</dbReference>
<evidence type="ECO:0000256" key="2">
    <source>
        <dbReference type="ARBA" id="ARBA00007801"/>
    </source>
</evidence>
<comment type="cofactor">
    <cofactor evidence="1">
        <name>FAD</name>
        <dbReference type="ChEBI" id="CHEBI:57692"/>
    </cofactor>
</comment>
<feature type="domain" description="FAD-binding" evidence="6">
    <location>
        <begin position="17"/>
        <end position="143"/>
    </location>
</feature>
<dbReference type="SUPFAM" id="SSF51905">
    <property type="entry name" value="FAD/NAD(P)-binding domain"/>
    <property type="match status" value="1"/>
</dbReference>
<evidence type="ECO:0000256" key="3">
    <source>
        <dbReference type="ARBA" id="ARBA00022630"/>
    </source>
</evidence>
<dbReference type="PANTHER" id="PTHR43004:SF19">
    <property type="entry name" value="BINDING MONOOXYGENASE, PUTATIVE (JCVI)-RELATED"/>
    <property type="match status" value="1"/>
</dbReference>
<dbReference type="PANTHER" id="PTHR43004">
    <property type="entry name" value="TRK SYSTEM POTASSIUM UPTAKE PROTEIN"/>
    <property type="match status" value="1"/>
</dbReference>
<reference evidence="8" key="1">
    <citation type="journal article" date="2020" name="Fungal Divers.">
        <title>Resolving the Mortierellaceae phylogeny through synthesis of multi-gene phylogenetics and phylogenomics.</title>
        <authorList>
            <person name="Vandepol N."/>
            <person name="Liber J."/>
            <person name="Desiro A."/>
            <person name="Na H."/>
            <person name="Kennedy M."/>
            <person name="Barry K."/>
            <person name="Grigoriev I.V."/>
            <person name="Miller A.N."/>
            <person name="O'Donnell K."/>
            <person name="Stajich J.E."/>
            <person name="Bonito G."/>
        </authorList>
    </citation>
    <scope>NUCLEOTIDE SEQUENCE</scope>
    <source>
        <strain evidence="8">NRRL 28262</strain>
    </source>
</reference>
<name>A0AAD4H5L1_9FUNG</name>
<keyword evidence="9" id="KW-1185">Reference proteome</keyword>
<dbReference type="Pfam" id="PF07976">
    <property type="entry name" value="Phe_hydrox_dim"/>
    <property type="match status" value="1"/>
</dbReference>
<proteinExistence type="inferred from homology"/>
<evidence type="ECO:0000313" key="8">
    <source>
        <dbReference type="EMBL" id="KAG0272732.1"/>
    </source>
</evidence>
<organism evidence="8 9">
    <name type="scientific">Linnemannia exigua</name>
    <dbReference type="NCBI Taxonomy" id="604196"/>
    <lineage>
        <taxon>Eukaryota</taxon>
        <taxon>Fungi</taxon>
        <taxon>Fungi incertae sedis</taxon>
        <taxon>Mucoromycota</taxon>
        <taxon>Mortierellomycotina</taxon>
        <taxon>Mortierellomycetes</taxon>
        <taxon>Mortierellales</taxon>
        <taxon>Mortierellaceae</taxon>
        <taxon>Linnemannia</taxon>
    </lineage>
</organism>
<dbReference type="PRINTS" id="PR00420">
    <property type="entry name" value="RNGMNOXGNASE"/>
</dbReference>
<dbReference type="Proteomes" id="UP001194580">
    <property type="component" value="Unassembled WGS sequence"/>
</dbReference>
<dbReference type="SUPFAM" id="SSF52833">
    <property type="entry name" value="Thioredoxin-like"/>
    <property type="match status" value="1"/>
</dbReference>
<protein>
    <recommendedName>
        <fullName evidence="10">FAD-binding domain-containing protein</fullName>
    </recommendedName>
</protein>
<comment type="caution">
    <text evidence="8">The sequence shown here is derived from an EMBL/GenBank/DDBJ whole genome shotgun (WGS) entry which is preliminary data.</text>
</comment>